<evidence type="ECO:0000256" key="7">
    <source>
        <dbReference type="RuleBase" id="RU000461"/>
    </source>
</evidence>
<dbReference type="Pfam" id="PF00067">
    <property type="entry name" value="p450"/>
    <property type="match status" value="1"/>
</dbReference>
<dbReference type="PANTHER" id="PTHR24305:SF157">
    <property type="entry name" value="N-ACETYLTRYPTOPHAN 6-HYDROXYLASE IVOC-RELATED"/>
    <property type="match status" value="1"/>
</dbReference>
<protein>
    <recommendedName>
        <fullName evidence="10">Cytochrome P450</fullName>
    </recommendedName>
</protein>
<organism evidence="8 9">
    <name type="scientific">Marasmius tenuissimus</name>
    <dbReference type="NCBI Taxonomy" id="585030"/>
    <lineage>
        <taxon>Eukaryota</taxon>
        <taxon>Fungi</taxon>
        <taxon>Dikarya</taxon>
        <taxon>Basidiomycota</taxon>
        <taxon>Agaricomycotina</taxon>
        <taxon>Agaricomycetes</taxon>
        <taxon>Agaricomycetidae</taxon>
        <taxon>Agaricales</taxon>
        <taxon>Marasmiineae</taxon>
        <taxon>Marasmiaceae</taxon>
        <taxon>Marasmius</taxon>
    </lineage>
</organism>
<dbReference type="Proteomes" id="UP001437256">
    <property type="component" value="Unassembled WGS sequence"/>
</dbReference>
<evidence type="ECO:0000256" key="1">
    <source>
        <dbReference type="ARBA" id="ARBA00001971"/>
    </source>
</evidence>
<dbReference type="InterPro" id="IPR036396">
    <property type="entry name" value="Cyt_P450_sf"/>
</dbReference>
<comment type="cofactor">
    <cofactor evidence="1">
        <name>heme</name>
        <dbReference type="ChEBI" id="CHEBI:30413"/>
    </cofactor>
</comment>
<keyword evidence="9" id="KW-1185">Reference proteome</keyword>
<dbReference type="InterPro" id="IPR017972">
    <property type="entry name" value="Cyt_P450_CS"/>
</dbReference>
<dbReference type="EMBL" id="JBBXMP010000238">
    <property type="protein sequence ID" value="KAL0059268.1"/>
    <property type="molecule type" value="Genomic_DNA"/>
</dbReference>
<dbReference type="PROSITE" id="PS00086">
    <property type="entry name" value="CYTOCHROME_P450"/>
    <property type="match status" value="1"/>
</dbReference>
<name>A0ABR2ZER6_9AGAR</name>
<keyword evidence="7" id="KW-0349">Heme</keyword>
<evidence type="ECO:0000256" key="6">
    <source>
        <dbReference type="ARBA" id="ARBA00023004"/>
    </source>
</evidence>
<evidence type="ECO:0000256" key="3">
    <source>
        <dbReference type="ARBA" id="ARBA00010617"/>
    </source>
</evidence>
<dbReference type="CDD" id="cd11062">
    <property type="entry name" value="CYP58-like"/>
    <property type="match status" value="1"/>
</dbReference>
<evidence type="ECO:0008006" key="10">
    <source>
        <dbReference type="Google" id="ProtNLM"/>
    </source>
</evidence>
<evidence type="ECO:0000313" key="9">
    <source>
        <dbReference type="Proteomes" id="UP001437256"/>
    </source>
</evidence>
<keyword evidence="4 7" id="KW-0479">Metal-binding</keyword>
<dbReference type="SUPFAM" id="SSF48264">
    <property type="entry name" value="Cytochrome P450"/>
    <property type="match status" value="1"/>
</dbReference>
<dbReference type="Gene3D" id="1.10.630.10">
    <property type="entry name" value="Cytochrome P450"/>
    <property type="match status" value="1"/>
</dbReference>
<keyword evidence="5 7" id="KW-0560">Oxidoreductase</keyword>
<sequence>MHTIAALCLGYLATITTQAVYRVFFHPLRKFPGPRTAAATFYYRAYFDVVKDGGWTKHMVELHERYGSVVRVSPSELHFSDPKAFDDIYIVAKLLKHHDFYQTRLPIHDAVVNTINPKEATKRRVRIGSYFSRKAVLQLEKTVQNNIDRLVAHLTAEPYSGGAQPADLLYAYRATTMDIIMSYLFNQEFGALDYPGFAHPLLVSLDGIIGNTWVMYYLEPLGTLMHFLPESIARKLNPPVAPLLDQAHYIAQKIEKLSLETVGNMGRSNERKAIFHVWRNNASGSGLWNVPKSQIMEECASMQLAGSDTVGNACMIGTFYILRNRMTLTKLRRELDALGEGQITFEVLEKLPYLTAVIKESLRLSHGVTSPLPRVVGSSGSTIADVTVPPGAVVSSAAYIVHMNPIIFPDPHVFVPERWQDNRDLDKYLVAFSKGPRICLGINLAWAELYLIFANVFRRLEFELHDAPEAAPVWGDYFLPLYTGKHLMAHVKERKA</sequence>
<dbReference type="PANTHER" id="PTHR24305">
    <property type="entry name" value="CYTOCHROME P450"/>
    <property type="match status" value="1"/>
</dbReference>
<evidence type="ECO:0000256" key="4">
    <source>
        <dbReference type="ARBA" id="ARBA00022723"/>
    </source>
</evidence>
<reference evidence="8 9" key="1">
    <citation type="submission" date="2024-05" db="EMBL/GenBank/DDBJ databases">
        <title>A draft genome resource for the thread blight pathogen Marasmius tenuissimus strain MS-2.</title>
        <authorList>
            <person name="Yulfo-Soto G.E."/>
            <person name="Baruah I.K."/>
            <person name="Amoako-Attah I."/>
            <person name="Bukari Y."/>
            <person name="Meinhardt L.W."/>
            <person name="Bailey B.A."/>
            <person name="Cohen S.P."/>
        </authorList>
    </citation>
    <scope>NUCLEOTIDE SEQUENCE [LARGE SCALE GENOMIC DNA]</scope>
    <source>
        <strain evidence="8 9">MS-2</strain>
    </source>
</reference>
<keyword evidence="6 7" id="KW-0408">Iron</keyword>
<comment type="caution">
    <text evidence="8">The sequence shown here is derived from an EMBL/GenBank/DDBJ whole genome shotgun (WGS) entry which is preliminary data.</text>
</comment>
<evidence type="ECO:0000256" key="5">
    <source>
        <dbReference type="ARBA" id="ARBA00023002"/>
    </source>
</evidence>
<proteinExistence type="inferred from homology"/>
<gene>
    <name evidence="8" type="ORF">AAF712_013992</name>
</gene>
<keyword evidence="7" id="KW-0503">Monooxygenase</keyword>
<accession>A0ABR2ZER6</accession>
<dbReference type="InterPro" id="IPR050121">
    <property type="entry name" value="Cytochrome_P450_monoxygenase"/>
</dbReference>
<dbReference type="InterPro" id="IPR001128">
    <property type="entry name" value="Cyt_P450"/>
</dbReference>
<evidence type="ECO:0000256" key="2">
    <source>
        <dbReference type="ARBA" id="ARBA00005179"/>
    </source>
</evidence>
<dbReference type="PRINTS" id="PR00463">
    <property type="entry name" value="EP450I"/>
</dbReference>
<comment type="pathway">
    <text evidence="2">Secondary metabolite biosynthesis.</text>
</comment>
<comment type="similarity">
    <text evidence="3 7">Belongs to the cytochrome P450 family.</text>
</comment>
<dbReference type="InterPro" id="IPR002401">
    <property type="entry name" value="Cyt_P450_E_grp-I"/>
</dbReference>
<dbReference type="PRINTS" id="PR00385">
    <property type="entry name" value="P450"/>
</dbReference>
<evidence type="ECO:0000313" key="8">
    <source>
        <dbReference type="EMBL" id="KAL0059268.1"/>
    </source>
</evidence>